<proteinExistence type="predicted"/>
<accession>A0ACB7WDW9</accession>
<evidence type="ECO:0000313" key="2">
    <source>
        <dbReference type="Proteomes" id="UP000827976"/>
    </source>
</evidence>
<comment type="caution">
    <text evidence="1">The sequence shown here is derived from an EMBL/GenBank/DDBJ whole genome shotgun (WGS) entry which is preliminary data.</text>
</comment>
<reference evidence="2" key="1">
    <citation type="journal article" date="2022" name="Nat. Commun.">
        <title>Chromosome evolution and the genetic basis of agronomically important traits in greater yam.</title>
        <authorList>
            <person name="Bredeson J.V."/>
            <person name="Lyons J.B."/>
            <person name="Oniyinde I.O."/>
            <person name="Okereke N.R."/>
            <person name="Kolade O."/>
            <person name="Nnabue I."/>
            <person name="Nwadili C.O."/>
            <person name="Hribova E."/>
            <person name="Parker M."/>
            <person name="Nwogha J."/>
            <person name="Shu S."/>
            <person name="Carlson J."/>
            <person name="Kariba R."/>
            <person name="Muthemba S."/>
            <person name="Knop K."/>
            <person name="Barton G.J."/>
            <person name="Sherwood A.V."/>
            <person name="Lopez-Montes A."/>
            <person name="Asiedu R."/>
            <person name="Jamnadass R."/>
            <person name="Muchugi A."/>
            <person name="Goodstein D."/>
            <person name="Egesi C.N."/>
            <person name="Featherston J."/>
            <person name="Asfaw A."/>
            <person name="Simpson G.G."/>
            <person name="Dolezel J."/>
            <person name="Hendre P.S."/>
            <person name="Van Deynze A."/>
            <person name="Kumar P.L."/>
            <person name="Obidiegwu J.E."/>
            <person name="Bhattacharjee R."/>
            <person name="Rokhsar D.S."/>
        </authorList>
    </citation>
    <scope>NUCLEOTIDE SEQUENCE [LARGE SCALE GENOMIC DNA]</scope>
    <source>
        <strain evidence="2">cv. TDa95/00328</strain>
    </source>
</reference>
<dbReference type="Proteomes" id="UP000827976">
    <property type="component" value="Chromosome 4"/>
</dbReference>
<organism evidence="1 2">
    <name type="scientific">Dioscorea alata</name>
    <name type="common">Purple yam</name>
    <dbReference type="NCBI Taxonomy" id="55571"/>
    <lineage>
        <taxon>Eukaryota</taxon>
        <taxon>Viridiplantae</taxon>
        <taxon>Streptophyta</taxon>
        <taxon>Embryophyta</taxon>
        <taxon>Tracheophyta</taxon>
        <taxon>Spermatophyta</taxon>
        <taxon>Magnoliopsida</taxon>
        <taxon>Liliopsida</taxon>
        <taxon>Dioscoreales</taxon>
        <taxon>Dioscoreaceae</taxon>
        <taxon>Dioscorea</taxon>
    </lineage>
</organism>
<sequence length="458" mass="51629">MDSGDKLHLLFFPLMSPGHFIPMVDMARLFSSFHNVHCSLITTPANPITISAVNVITIPFPDPSVTGLAVGQENLSTVPASGFTTFTSALFHFRDPIINLLRDLRPDALISDSLFPWTAAVARDLHIPRISFHGAGAFPLYVSSKVLSQLPIQTPSFSIAGQPHEIHLHKDGLPELFSNFDMLRQLGEAEFTSYGVVINTFYEMEPSYVDYYKTNMKAWCVGPLSEFGREGRVEEDHEVLSWLDNQPEGSVIYVCFGSLCHFTAAELREIAVGLEKSGERFVWVVRKEFEEDEVKEEEWLPEGFEKRVEGRGVVIRGWVPQVKVLRRAAVGWFVTHCGWNSLQEGAVAGVGLVTWPLFHEQFVNQELVVEVMGVGVRMWDGFRRRRGEEVVVTAEEIAGVVRKVMGCGEEVEMVKRRAKEYGEKGRKAVEEGGSTFEDVRRLVEDLRARRRERMLARG</sequence>
<protein>
    <submittedName>
        <fullName evidence="1">UDP-glucuronosyl/UDP-glucosyltransferase protein</fullName>
    </submittedName>
</protein>
<keyword evidence="2" id="KW-1185">Reference proteome</keyword>
<gene>
    <name evidence="1" type="ORF">IHE45_04G075300</name>
</gene>
<name>A0ACB7WDW9_DIOAL</name>
<dbReference type="EMBL" id="CM037014">
    <property type="protein sequence ID" value="KAH7685983.1"/>
    <property type="molecule type" value="Genomic_DNA"/>
</dbReference>
<evidence type="ECO:0000313" key="1">
    <source>
        <dbReference type="EMBL" id="KAH7685983.1"/>
    </source>
</evidence>